<protein>
    <submittedName>
        <fullName evidence="3">Uncharacterized protein</fullName>
    </submittedName>
</protein>
<dbReference type="EMBL" id="JBEXAC010000002">
    <property type="protein sequence ID" value="MET7000543.1"/>
    <property type="molecule type" value="Genomic_DNA"/>
</dbReference>
<evidence type="ECO:0000256" key="1">
    <source>
        <dbReference type="SAM" id="MobiDB-lite"/>
    </source>
</evidence>
<keyword evidence="2" id="KW-0732">Signal</keyword>
<feature type="region of interest" description="Disordered" evidence="1">
    <location>
        <begin position="65"/>
        <end position="150"/>
    </location>
</feature>
<accession>A0ABV2TBX9</accession>
<reference evidence="3 4" key="1">
    <citation type="submission" date="2024-06" db="EMBL/GenBank/DDBJ databases">
        <title>Chitinophaga defluvii sp. nov., isolated from municipal sewage.</title>
        <authorList>
            <person name="Zhang L."/>
        </authorList>
    </citation>
    <scope>NUCLEOTIDE SEQUENCE [LARGE SCALE GENOMIC DNA]</scope>
    <source>
        <strain evidence="3 4">H8</strain>
    </source>
</reference>
<feature type="compositionally biased region" description="Low complexity" evidence="1">
    <location>
        <begin position="105"/>
        <end position="118"/>
    </location>
</feature>
<feature type="compositionally biased region" description="Polar residues" evidence="1">
    <location>
        <begin position="132"/>
        <end position="150"/>
    </location>
</feature>
<dbReference type="Proteomes" id="UP001549749">
    <property type="component" value="Unassembled WGS sequence"/>
</dbReference>
<sequence>MKKSLLLIALITATLGIQAQQKSIDRLFPDFAKDQQRAKALTNKHAQLPKEAKATQQEIESMIFPGSKLPGNAASISRKSFAPAPAAAKTQQLPSAVTAEEATKNNEANNAAALKKAALPPPEQGEEPAPAKTTTPVKQPASRNVNVKKQ</sequence>
<name>A0ABV2TBX9_9BACT</name>
<evidence type="ECO:0000313" key="4">
    <source>
        <dbReference type="Proteomes" id="UP001549749"/>
    </source>
</evidence>
<keyword evidence="4" id="KW-1185">Reference proteome</keyword>
<feature type="signal peptide" evidence="2">
    <location>
        <begin position="1"/>
        <end position="19"/>
    </location>
</feature>
<dbReference type="RefSeq" id="WP_354663100.1">
    <property type="nucleotide sequence ID" value="NZ_JBEXAC010000002.1"/>
</dbReference>
<gene>
    <name evidence="3" type="ORF">ABR189_24335</name>
</gene>
<proteinExistence type="predicted"/>
<feature type="chain" id="PRO_5045218639" evidence="2">
    <location>
        <begin position="20"/>
        <end position="150"/>
    </location>
</feature>
<organism evidence="3 4">
    <name type="scientific">Chitinophaga defluvii</name>
    <dbReference type="NCBI Taxonomy" id="3163343"/>
    <lineage>
        <taxon>Bacteria</taxon>
        <taxon>Pseudomonadati</taxon>
        <taxon>Bacteroidota</taxon>
        <taxon>Chitinophagia</taxon>
        <taxon>Chitinophagales</taxon>
        <taxon>Chitinophagaceae</taxon>
        <taxon>Chitinophaga</taxon>
    </lineage>
</organism>
<comment type="caution">
    <text evidence="3">The sequence shown here is derived from an EMBL/GenBank/DDBJ whole genome shotgun (WGS) entry which is preliminary data.</text>
</comment>
<evidence type="ECO:0000313" key="3">
    <source>
        <dbReference type="EMBL" id="MET7000543.1"/>
    </source>
</evidence>
<evidence type="ECO:0000256" key="2">
    <source>
        <dbReference type="SAM" id="SignalP"/>
    </source>
</evidence>